<organism evidence="2 3">
    <name type="scientific">Leptospira fletcheri</name>
    <dbReference type="NCBI Taxonomy" id="2484981"/>
    <lineage>
        <taxon>Bacteria</taxon>
        <taxon>Pseudomonadati</taxon>
        <taxon>Spirochaetota</taxon>
        <taxon>Spirochaetia</taxon>
        <taxon>Leptospirales</taxon>
        <taxon>Leptospiraceae</taxon>
        <taxon>Leptospira</taxon>
    </lineage>
</organism>
<protein>
    <submittedName>
        <fullName evidence="2">DUF4065 domain-containing protein</fullName>
    </submittedName>
</protein>
<accession>A0A4R9GFD6</accession>
<dbReference type="EMBL" id="RQET01000004">
    <property type="protein sequence ID" value="TGK11360.1"/>
    <property type="molecule type" value="Genomic_DNA"/>
</dbReference>
<dbReference type="OrthoDB" id="3213544at2"/>
<dbReference type="Pfam" id="PF13274">
    <property type="entry name" value="SocA_Panacea"/>
    <property type="match status" value="1"/>
</dbReference>
<keyword evidence="3" id="KW-1185">Reference proteome</keyword>
<dbReference type="RefSeq" id="WP_135766765.1">
    <property type="nucleotide sequence ID" value="NZ_RQET01000004.1"/>
</dbReference>
<sequence>MVVSVFDVAKYILEYFEGKDISTFKLQKLCYYSQAWSLVWDDESLFNEKILAWANGPVIRELYDYHKGNFSINSKRFRYAHGNLRNLSKEQKLTIDAVLNAYGNLSGQQLSQLTHNERPWSIAREGLSAGERGERIITLDSMVEYYSALYHEQLSKKDKNTTSHKRNS</sequence>
<feature type="domain" description="Antitoxin SocA-like Panacea" evidence="1">
    <location>
        <begin position="26"/>
        <end position="120"/>
    </location>
</feature>
<name>A0A4R9GFD6_9LEPT</name>
<dbReference type="AlphaFoldDB" id="A0A4R9GFD6"/>
<dbReference type="InterPro" id="IPR025272">
    <property type="entry name" value="SocA_Panacea"/>
</dbReference>
<dbReference type="Proteomes" id="UP000298458">
    <property type="component" value="Unassembled WGS sequence"/>
</dbReference>
<evidence type="ECO:0000313" key="3">
    <source>
        <dbReference type="Proteomes" id="UP000298458"/>
    </source>
</evidence>
<evidence type="ECO:0000259" key="1">
    <source>
        <dbReference type="Pfam" id="PF13274"/>
    </source>
</evidence>
<reference evidence="2" key="1">
    <citation type="journal article" date="2019" name="PLoS Negl. Trop. Dis.">
        <title>Revisiting the worldwide diversity of Leptospira species in the environment.</title>
        <authorList>
            <person name="Vincent A.T."/>
            <person name="Schiettekatte O."/>
            <person name="Bourhy P."/>
            <person name="Veyrier F.J."/>
            <person name="Picardeau M."/>
        </authorList>
    </citation>
    <scope>NUCLEOTIDE SEQUENCE [LARGE SCALE GENOMIC DNA]</scope>
    <source>
        <strain evidence="2">SSW15</strain>
    </source>
</reference>
<gene>
    <name evidence="2" type="ORF">EHO60_03330</name>
</gene>
<comment type="caution">
    <text evidence="2">The sequence shown here is derived from an EMBL/GenBank/DDBJ whole genome shotgun (WGS) entry which is preliminary data.</text>
</comment>
<proteinExistence type="predicted"/>
<evidence type="ECO:0000313" key="2">
    <source>
        <dbReference type="EMBL" id="TGK11360.1"/>
    </source>
</evidence>